<dbReference type="Gene3D" id="3.40.50.1110">
    <property type="entry name" value="SGNH hydrolase"/>
    <property type="match status" value="1"/>
</dbReference>
<feature type="chain" id="PRO_5017563831" evidence="2">
    <location>
        <begin position="20"/>
        <end position="265"/>
    </location>
</feature>
<keyword evidence="2" id="KW-0732">Signal</keyword>
<evidence type="ECO:0000313" key="5">
    <source>
        <dbReference type="Proteomes" id="UP000260983"/>
    </source>
</evidence>
<evidence type="ECO:0000256" key="2">
    <source>
        <dbReference type="SAM" id="SignalP"/>
    </source>
</evidence>
<dbReference type="InterPro" id="IPR052940">
    <property type="entry name" value="Carb_Esterase_6"/>
</dbReference>
<dbReference type="AlphaFoldDB" id="A0A3E5B073"/>
<protein>
    <submittedName>
        <fullName evidence="4">Sialate O-acetylesterase</fullName>
    </submittedName>
</protein>
<dbReference type="InterPro" id="IPR005181">
    <property type="entry name" value="SASA"/>
</dbReference>
<dbReference type="RefSeq" id="WP_117725646.1">
    <property type="nucleotide sequence ID" value="NZ_CAUGNI010000017.1"/>
</dbReference>
<dbReference type="SUPFAM" id="SSF52266">
    <property type="entry name" value="SGNH hydrolase"/>
    <property type="match status" value="1"/>
</dbReference>
<dbReference type="InterPro" id="IPR036514">
    <property type="entry name" value="SGNH_hydro_sf"/>
</dbReference>
<gene>
    <name evidence="4" type="ORF">DXB65_22500</name>
</gene>
<name>A0A3E5B073_9BACE</name>
<dbReference type="Pfam" id="PF03629">
    <property type="entry name" value="SASA"/>
    <property type="match status" value="1"/>
</dbReference>
<evidence type="ECO:0000256" key="1">
    <source>
        <dbReference type="ARBA" id="ARBA00022801"/>
    </source>
</evidence>
<organism evidence="4 5">
    <name type="scientific">Bacteroides oleiciplenus</name>
    <dbReference type="NCBI Taxonomy" id="626931"/>
    <lineage>
        <taxon>Bacteria</taxon>
        <taxon>Pseudomonadati</taxon>
        <taxon>Bacteroidota</taxon>
        <taxon>Bacteroidia</taxon>
        <taxon>Bacteroidales</taxon>
        <taxon>Bacteroidaceae</taxon>
        <taxon>Bacteroides</taxon>
    </lineage>
</organism>
<accession>A0A3E5B073</accession>
<dbReference type="PANTHER" id="PTHR31988:SF19">
    <property type="entry name" value="9-O-ACETYL-N-ACETYLNEURAMINIC ACID DEACETYLASE-RELATED"/>
    <property type="match status" value="1"/>
</dbReference>
<dbReference type="PANTHER" id="PTHR31988">
    <property type="entry name" value="ESTERASE, PUTATIVE (DUF303)-RELATED"/>
    <property type="match status" value="1"/>
</dbReference>
<dbReference type="GO" id="GO:0016788">
    <property type="term" value="F:hydrolase activity, acting on ester bonds"/>
    <property type="evidence" value="ECO:0007669"/>
    <property type="project" value="UniProtKB-ARBA"/>
</dbReference>
<sequence>MKHILFSLCLLIISVATYAGDKSTDTKLDIFLFIGQSNMAGRGYITDNYKDSIDNVYLLTPTGDMEPASNPLNKYSTIRKDLKMQGVGPAYSFSKTIAKKTGHKLGLVVNARGGTSIHSWLKGAEANYYREALSRIRQAMKYGTLKAIIWHQGESDSRHPETYMAKLQKLVTDLRKDLGNEDLPFIVGEIAEWSTDDSSEAFNNMLRTVPQHIPNSYCVSSKELVPLINEKDPHFSADSQIILGKRYAEVVYKACYANESGSSAQ</sequence>
<proteinExistence type="predicted"/>
<dbReference type="EMBL" id="QSUL01000025">
    <property type="protein sequence ID" value="RGN30855.1"/>
    <property type="molecule type" value="Genomic_DNA"/>
</dbReference>
<dbReference type="Proteomes" id="UP000260983">
    <property type="component" value="Unassembled WGS sequence"/>
</dbReference>
<feature type="domain" description="Sialate O-acetylesterase" evidence="3">
    <location>
        <begin position="28"/>
        <end position="251"/>
    </location>
</feature>
<keyword evidence="1" id="KW-0378">Hydrolase</keyword>
<feature type="signal peptide" evidence="2">
    <location>
        <begin position="1"/>
        <end position="19"/>
    </location>
</feature>
<comment type="caution">
    <text evidence="4">The sequence shown here is derived from an EMBL/GenBank/DDBJ whole genome shotgun (WGS) entry which is preliminary data.</text>
</comment>
<evidence type="ECO:0000259" key="3">
    <source>
        <dbReference type="Pfam" id="PF03629"/>
    </source>
</evidence>
<reference evidence="4 5" key="1">
    <citation type="submission" date="2018-08" db="EMBL/GenBank/DDBJ databases">
        <title>A genome reference for cultivated species of the human gut microbiota.</title>
        <authorList>
            <person name="Zou Y."/>
            <person name="Xue W."/>
            <person name="Luo G."/>
        </authorList>
    </citation>
    <scope>NUCLEOTIDE SEQUENCE [LARGE SCALE GENOMIC DNA]</scope>
    <source>
        <strain evidence="4 5">OM05-15BH</strain>
    </source>
</reference>
<evidence type="ECO:0000313" key="4">
    <source>
        <dbReference type="EMBL" id="RGN30855.1"/>
    </source>
</evidence>